<accession>A0ABV9GV67</accession>
<keyword evidence="2" id="KW-1185">Reference proteome</keyword>
<gene>
    <name evidence="1" type="ORF">ACFO3A_06760</name>
</gene>
<dbReference type="RefSeq" id="WP_377725087.1">
    <property type="nucleotide sequence ID" value="NZ_JBHSEW010000005.1"/>
</dbReference>
<name>A0ABV9GV67_9BURK</name>
<evidence type="ECO:0000313" key="2">
    <source>
        <dbReference type="Proteomes" id="UP001595967"/>
    </source>
</evidence>
<evidence type="ECO:0000313" key="1">
    <source>
        <dbReference type="EMBL" id="MFC4621917.1"/>
    </source>
</evidence>
<protein>
    <submittedName>
        <fullName evidence="1">Uncharacterized protein</fullName>
    </submittedName>
</protein>
<proteinExistence type="predicted"/>
<organism evidence="1 2">
    <name type="scientific">Comamonas nitrativorans</name>
    <dbReference type="NCBI Taxonomy" id="108437"/>
    <lineage>
        <taxon>Bacteria</taxon>
        <taxon>Pseudomonadati</taxon>
        <taxon>Pseudomonadota</taxon>
        <taxon>Betaproteobacteria</taxon>
        <taxon>Burkholderiales</taxon>
        <taxon>Comamonadaceae</taxon>
        <taxon>Comamonas</taxon>
    </lineage>
</organism>
<reference evidence="2" key="1">
    <citation type="journal article" date="2019" name="Int. J. Syst. Evol. Microbiol.">
        <title>The Global Catalogue of Microorganisms (GCM) 10K type strain sequencing project: providing services to taxonomists for standard genome sequencing and annotation.</title>
        <authorList>
            <consortium name="The Broad Institute Genomics Platform"/>
            <consortium name="The Broad Institute Genome Sequencing Center for Infectious Disease"/>
            <person name="Wu L."/>
            <person name="Ma J."/>
        </authorList>
    </citation>
    <scope>NUCLEOTIDE SEQUENCE [LARGE SCALE GENOMIC DNA]</scope>
    <source>
        <strain evidence="2">JCM 11650</strain>
    </source>
</reference>
<dbReference type="EMBL" id="JBHSEW010000005">
    <property type="protein sequence ID" value="MFC4621917.1"/>
    <property type="molecule type" value="Genomic_DNA"/>
</dbReference>
<dbReference type="Proteomes" id="UP001595967">
    <property type="component" value="Unassembled WGS sequence"/>
</dbReference>
<comment type="caution">
    <text evidence="1">The sequence shown here is derived from an EMBL/GenBank/DDBJ whole genome shotgun (WGS) entry which is preliminary data.</text>
</comment>
<sequence length="104" mass="12122">MTPQEEIALLRDALDHIARIANASRQSTRRLDWISSRAREALRGVFWDREYLPEPKKASMDEVHDLRNTIFMLVRTCQTENMQAISAAVEEAKISHPSLFRKRE</sequence>